<evidence type="ECO:0000259" key="7">
    <source>
        <dbReference type="PROSITE" id="PS50004"/>
    </source>
</evidence>
<evidence type="ECO:0000256" key="2">
    <source>
        <dbReference type="ARBA" id="ARBA00006706"/>
    </source>
</evidence>
<dbReference type="Pfam" id="PF00348">
    <property type="entry name" value="polyprenyl_synt"/>
    <property type="match status" value="1"/>
</dbReference>
<comment type="similarity">
    <text evidence="2">Belongs to the FPP/GGPP synthase family.</text>
</comment>
<evidence type="ECO:0000256" key="4">
    <source>
        <dbReference type="ARBA" id="ARBA00022723"/>
    </source>
</evidence>
<dbReference type="GO" id="GO:0045337">
    <property type="term" value="P:farnesyl diphosphate biosynthetic process"/>
    <property type="evidence" value="ECO:0007669"/>
    <property type="project" value="TreeGrafter"/>
</dbReference>
<dbReference type="InterPro" id="IPR039702">
    <property type="entry name" value="FPS1-like"/>
</dbReference>
<organism evidence="8 9">
    <name type="scientific">Asparagus officinalis</name>
    <name type="common">Garden asparagus</name>
    <dbReference type="NCBI Taxonomy" id="4686"/>
    <lineage>
        <taxon>Eukaryota</taxon>
        <taxon>Viridiplantae</taxon>
        <taxon>Streptophyta</taxon>
        <taxon>Embryophyta</taxon>
        <taxon>Tracheophyta</taxon>
        <taxon>Spermatophyta</taxon>
        <taxon>Magnoliopsida</taxon>
        <taxon>Liliopsida</taxon>
        <taxon>Asparagales</taxon>
        <taxon>Asparagaceae</taxon>
        <taxon>Asparagoideae</taxon>
        <taxon>Asparagus</taxon>
    </lineage>
</organism>
<dbReference type="Gramene" id="ONK68533">
    <property type="protein sequence ID" value="ONK68533"/>
    <property type="gene ID" value="A4U43_C05F12930"/>
</dbReference>
<evidence type="ECO:0000256" key="5">
    <source>
        <dbReference type="ARBA" id="ARBA00022842"/>
    </source>
</evidence>
<dbReference type="PANTHER" id="PTHR11525:SF0">
    <property type="entry name" value="FARNESYL PYROPHOSPHATE SYNTHASE"/>
    <property type="match status" value="1"/>
</dbReference>
<dbReference type="InterPro" id="IPR000008">
    <property type="entry name" value="C2_dom"/>
</dbReference>
<keyword evidence="5" id="KW-0460">Magnesium</keyword>
<keyword evidence="4" id="KW-0479">Metal-binding</keyword>
<evidence type="ECO:0000256" key="1">
    <source>
        <dbReference type="ARBA" id="ARBA00001946"/>
    </source>
</evidence>
<dbReference type="Gene3D" id="2.60.40.150">
    <property type="entry name" value="C2 domain"/>
    <property type="match status" value="1"/>
</dbReference>
<evidence type="ECO:0000313" key="8">
    <source>
        <dbReference type="EMBL" id="ONK68533.1"/>
    </source>
</evidence>
<dbReference type="InterPro" id="IPR008949">
    <property type="entry name" value="Isoprenoid_synthase_dom_sf"/>
</dbReference>
<dbReference type="SUPFAM" id="SSF48576">
    <property type="entry name" value="Terpenoid synthases"/>
    <property type="match status" value="1"/>
</dbReference>
<dbReference type="AlphaFoldDB" id="A0A5P1ES97"/>
<dbReference type="CDD" id="cd00030">
    <property type="entry name" value="C2"/>
    <property type="match status" value="1"/>
</dbReference>
<dbReference type="InterPro" id="IPR035892">
    <property type="entry name" value="C2_domain_sf"/>
</dbReference>
<dbReference type="SUPFAM" id="SSF49562">
    <property type="entry name" value="C2 domain (Calcium/lipid-binding domain, CaLB)"/>
    <property type="match status" value="1"/>
</dbReference>
<dbReference type="InterPro" id="IPR000092">
    <property type="entry name" value="Polyprenyl_synt"/>
</dbReference>
<protein>
    <recommendedName>
        <fullName evidence="7">C2 domain-containing protein</fullName>
    </recommendedName>
</protein>
<keyword evidence="6" id="KW-0414">Isoprene biosynthesis</keyword>
<name>A0A5P1ES97_ASPOF</name>
<dbReference type="Proteomes" id="UP000243459">
    <property type="component" value="Chromosome 5"/>
</dbReference>
<reference evidence="9" key="1">
    <citation type="journal article" date="2017" name="Nat. Commun.">
        <title>The asparagus genome sheds light on the origin and evolution of a young Y chromosome.</title>
        <authorList>
            <person name="Harkess A."/>
            <person name="Zhou J."/>
            <person name="Xu C."/>
            <person name="Bowers J.E."/>
            <person name="Van der Hulst R."/>
            <person name="Ayyampalayam S."/>
            <person name="Mercati F."/>
            <person name="Riccardi P."/>
            <person name="McKain M.R."/>
            <person name="Kakrana A."/>
            <person name="Tang H."/>
            <person name="Ray J."/>
            <person name="Groenendijk J."/>
            <person name="Arikit S."/>
            <person name="Mathioni S.M."/>
            <person name="Nakano M."/>
            <person name="Shan H."/>
            <person name="Telgmann-Rauber A."/>
            <person name="Kanno A."/>
            <person name="Yue Z."/>
            <person name="Chen H."/>
            <person name="Li W."/>
            <person name="Chen Y."/>
            <person name="Xu X."/>
            <person name="Zhang Y."/>
            <person name="Luo S."/>
            <person name="Chen H."/>
            <person name="Gao J."/>
            <person name="Mao Z."/>
            <person name="Pires J.C."/>
            <person name="Luo M."/>
            <person name="Kudrna D."/>
            <person name="Wing R.A."/>
            <person name="Meyers B.C."/>
            <person name="Yi K."/>
            <person name="Kong H."/>
            <person name="Lavrijsen P."/>
            <person name="Sunseri F."/>
            <person name="Falavigna A."/>
            <person name="Ye Y."/>
            <person name="Leebens-Mack J.H."/>
            <person name="Chen G."/>
        </authorList>
    </citation>
    <scope>NUCLEOTIDE SEQUENCE [LARGE SCALE GENOMIC DNA]</scope>
    <source>
        <strain evidence="9">cv. DH0086</strain>
    </source>
</reference>
<evidence type="ECO:0000313" key="9">
    <source>
        <dbReference type="Proteomes" id="UP000243459"/>
    </source>
</evidence>
<feature type="domain" description="C2" evidence="7">
    <location>
        <begin position="109"/>
        <end position="222"/>
    </location>
</feature>
<accession>A0A5P1ES97</accession>
<dbReference type="GO" id="GO:0004337">
    <property type="term" value="F:(2E,6E)-farnesyl diphosphate synthase activity"/>
    <property type="evidence" value="ECO:0007669"/>
    <property type="project" value="TreeGrafter"/>
</dbReference>
<dbReference type="Gene3D" id="1.10.600.10">
    <property type="entry name" value="Farnesyl Diphosphate Synthase"/>
    <property type="match status" value="1"/>
</dbReference>
<dbReference type="GO" id="GO:0004161">
    <property type="term" value="F:dimethylallyltranstransferase activity"/>
    <property type="evidence" value="ECO:0007669"/>
    <property type="project" value="TreeGrafter"/>
</dbReference>
<dbReference type="Pfam" id="PF00168">
    <property type="entry name" value="C2"/>
    <property type="match status" value="1"/>
</dbReference>
<dbReference type="GO" id="GO:0046872">
    <property type="term" value="F:metal ion binding"/>
    <property type="evidence" value="ECO:0007669"/>
    <property type="project" value="UniProtKB-KW"/>
</dbReference>
<dbReference type="PROSITE" id="PS00444">
    <property type="entry name" value="POLYPRENYL_SYNTHASE_2"/>
    <property type="match status" value="1"/>
</dbReference>
<evidence type="ECO:0000256" key="6">
    <source>
        <dbReference type="ARBA" id="ARBA00023229"/>
    </source>
</evidence>
<dbReference type="InterPro" id="IPR033749">
    <property type="entry name" value="Polyprenyl_synt_CS"/>
</dbReference>
<dbReference type="EMBL" id="CM007385">
    <property type="protein sequence ID" value="ONK68533.1"/>
    <property type="molecule type" value="Genomic_DNA"/>
</dbReference>
<keyword evidence="9" id="KW-1185">Reference proteome</keyword>
<dbReference type="SMART" id="SM00239">
    <property type="entry name" value="C2"/>
    <property type="match status" value="1"/>
</dbReference>
<evidence type="ECO:0000256" key="3">
    <source>
        <dbReference type="ARBA" id="ARBA00022679"/>
    </source>
</evidence>
<dbReference type="PROSITE" id="PS50004">
    <property type="entry name" value="C2"/>
    <property type="match status" value="1"/>
</dbReference>
<comment type="cofactor">
    <cofactor evidence="1">
        <name>Mg(2+)</name>
        <dbReference type="ChEBI" id="CHEBI:18420"/>
    </cofactor>
</comment>
<dbReference type="GO" id="GO:0005737">
    <property type="term" value="C:cytoplasm"/>
    <property type="evidence" value="ECO:0007669"/>
    <property type="project" value="TreeGrafter"/>
</dbReference>
<keyword evidence="3" id="KW-0808">Transferase</keyword>
<proteinExistence type="inferred from homology"/>
<dbReference type="PANTHER" id="PTHR11525">
    <property type="entry name" value="FARNESYL-PYROPHOSPHATE SYNTHETASE"/>
    <property type="match status" value="1"/>
</dbReference>
<gene>
    <name evidence="8" type="ORF">A4U43_C05F12930</name>
</gene>
<sequence length="222" mass="25107">MVMSGENLDNFVEVKNILVEMGTYFQVQDDYLDCFGAPEVIVGTDIEDFKCSWLIVQALERANENQMKLLSENYGKSDPACVTKVKAVYNDLNLQDTIHNAIEDFITWPIQKIVPILLGDYSGLELKPIGVLEVKLVQAKGLANKDLVGKSDPFAVAYIRPLPDRMKTSKTINNELNPIWNEHFEFIVEDMSTQRLVVKVYDDEGVQASELIGMAQFKLQEL</sequence>